<dbReference type="InterPro" id="IPR005899">
    <property type="entry name" value="Na_pump_deCOase"/>
</dbReference>
<dbReference type="InterPro" id="IPR024981">
    <property type="entry name" value="DUF3887"/>
</dbReference>
<dbReference type="Proteomes" id="UP000823897">
    <property type="component" value="Unassembled WGS sequence"/>
</dbReference>
<protein>
    <submittedName>
        <fullName evidence="8">OadG family protein</fullName>
    </submittedName>
</protein>
<evidence type="ECO:0000313" key="9">
    <source>
        <dbReference type="Proteomes" id="UP000823897"/>
    </source>
</evidence>
<keyword evidence="3 6" id="KW-0812">Transmembrane</keyword>
<evidence type="ECO:0000256" key="4">
    <source>
        <dbReference type="ARBA" id="ARBA00022989"/>
    </source>
</evidence>
<dbReference type="EMBL" id="DWUV01000153">
    <property type="protein sequence ID" value="HJD34494.1"/>
    <property type="molecule type" value="Genomic_DNA"/>
</dbReference>
<evidence type="ECO:0000256" key="5">
    <source>
        <dbReference type="ARBA" id="ARBA00023136"/>
    </source>
</evidence>
<sequence>MKKKISLLGLVLILVLGMFTGCGKSETTEYDQAALEQYADFILQNFSAMSPEQMESFQDMSELELDLTLINVGVPISGENFLTMMDAWNAALEECGTFIDRGDYTMEVTNDGPVLNAEVNFSDRDAAVEFAFDDKGSMESLTVSAEYTTGEILQKAGLNTVLGMGTTFVVLIFLSFIIWLLKYIPVLEKKFRKSPETAAVPAAAPAPVQTAPIAGETPEGPDAADDTELAAVIAAAVAAAEGTSPDGFVVRSIKRRKSNKWN</sequence>
<evidence type="ECO:0000256" key="3">
    <source>
        <dbReference type="ARBA" id="ARBA00022692"/>
    </source>
</evidence>
<feature type="domain" description="DUF3887" evidence="7">
    <location>
        <begin position="42"/>
        <end position="141"/>
    </location>
</feature>
<organism evidence="8 9">
    <name type="scientific">Candidatus Mediterraneibacter tabaqchaliae</name>
    <dbReference type="NCBI Taxonomy" id="2838689"/>
    <lineage>
        <taxon>Bacteria</taxon>
        <taxon>Bacillati</taxon>
        <taxon>Bacillota</taxon>
        <taxon>Clostridia</taxon>
        <taxon>Lachnospirales</taxon>
        <taxon>Lachnospiraceae</taxon>
        <taxon>Mediterraneibacter</taxon>
    </lineage>
</organism>
<dbReference type="AlphaFoldDB" id="A0A9D2R584"/>
<evidence type="ECO:0000313" key="8">
    <source>
        <dbReference type="EMBL" id="HJD34494.1"/>
    </source>
</evidence>
<keyword evidence="2" id="KW-1003">Cell membrane</keyword>
<dbReference type="GO" id="GO:0005886">
    <property type="term" value="C:plasma membrane"/>
    <property type="evidence" value="ECO:0007669"/>
    <property type="project" value="UniProtKB-SubCell"/>
</dbReference>
<reference evidence="8" key="2">
    <citation type="submission" date="2021-04" db="EMBL/GenBank/DDBJ databases">
        <authorList>
            <person name="Gilroy R."/>
        </authorList>
    </citation>
    <scope>NUCLEOTIDE SEQUENCE</scope>
    <source>
        <strain evidence="8">ChiGjej3B3-11674</strain>
    </source>
</reference>
<keyword evidence="4 6" id="KW-1133">Transmembrane helix</keyword>
<dbReference type="PROSITE" id="PS51257">
    <property type="entry name" value="PROKAR_LIPOPROTEIN"/>
    <property type="match status" value="1"/>
</dbReference>
<evidence type="ECO:0000259" key="7">
    <source>
        <dbReference type="Pfam" id="PF13026"/>
    </source>
</evidence>
<reference evidence="8" key="1">
    <citation type="journal article" date="2021" name="PeerJ">
        <title>Extensive microbial diversity within the chicken gut microbiome revealed by metagenomics and culture.</title>
        <authorList>
            <person name="Gilroy R."/>
            <person name="Ravi A."/>
            <person name="Getino M."/>
            <person name="Pursley I."/>
            <person name="Horton D.L."/>
            <person name="Alikhan N.F."/>
            <person name="Baker D."/>
            <person name="Gharbi K."/>
            <person name="Hall N."/>
            <person name="Watson M."/>
            <person name="Adriaenssens E.M."/>
            <person name="Foster-Nyarko E."/>
            <person name="Jarju S."/>
            <person name="Secka A."/>
            <person name="Antonio M."/>
            <person name="Oren A."/>
            <person name="Chaudhuri R.R."/>
            <person name="La Ragione R."/>
            <person name="Hildebrand F."/>
            <person name="Pallen M.J."/>
        </authorList>
    </citation>
    <scope>NUCLEOTIDE SEQUENCE</scope>
    <source>
        <strain evidence="8">ChiGjej3B3-11674</strain>
    </source>
</reference>
<keyword evidence="5 6" id="KW-0472">Membrane</keyword>
<evidence type="ECO:0000256" key="6">
    <source>
        <dbReference type="SAM" id="Phobius"/>
    </source>
</evidence>
<gene>
    <name evidence="8" type="ORF">H9911_08155</name>
</gene>
<evidence type="ECO:0000256" key="2">
    <source>
        <dbReference type="ARBA" id="ARBA00022475"/>
    </source>
</evidence>
<dbReference type="Pfam" id="PF13026">
    <property type="entry name" value="DUF3887"/>
    <property type="match status" value="1"/>
</dbReference>
<dbReference type="Pfam" id="PF04277">
    <property type="entry name" value="OAD_gamma"/>
    <property type="match status" value="1"/>
</dbReference>
<comment type="subcellular location">
    <subcellularLocation>
        <location evidence="1">Cell membrane</location>
    </subcellularLocation>
</comment>
<proteinExistence type="predicted"/>
<accession>A0A9D2R584</accession>
<dbReference type="GO" id="GO:0036376">
    <property type="term" value="P:sodium ion export across plasma membrane"/>
    <property type="evidence" value="ECO:0007669"/>
    <property type="project" value="InterPro"/>
</dbReference>
<comment type="caution">
    <text evidence="8">The sequence shown here is derived from an EMBL/GenBank/DDBJ whole genome shotgun (WGS) entry which is preliminary data.</text>
</comment>
<feature type="transmembrane region" description="Helical" evidence="6">
    <location>
        <begin position="161"/>
        <end position="184"/>
    </location>
</feature>
<evidence type="ECO:0000256" key="1">
    <source>
        <dbReference type="ARBA" id="ARBA00004236"/>
    </source>
</evidence>
<name>A0A9D2R584_9FIRM</name>
<dbReference type="GO" id="GO:0015081">
    <property type="term" value="F:sodium ion transmembrane transporter activity"/>
    <property type="evidence" value="ECO:0007669"/>
    <property type="project" value="InterPro"/>
</dbReference>